<dbReference type="Gene3D" id="1.25.40.20">
    <property type="entry name" value="Ankyrin repeat-containing domain"/>
    <property type="match status" value="2"/>
</dbReference>
<dbReference type="PANTHER" id="PTHR24198:SF165">
    <property type="entry name" value="ANKYRIN REPEAT-CONTAINING PROTEIN-RELATED"/>
    <property type="match status" value="1"/>
</dbReference>
<evidence type="ECO:0000313" key="4">
    <source>
        <dbReference type="EMBL" id="PPJ61258.1"/>
    </source>
</evidence>
<dbReference type="InterPro" id="IPR002110">
    <property type="entry name" value="Ankyrin_rpt"/>
</dbReference>
<dbReference type="STRING" id="357750.A0A2S6CNE0"/>
<proteinExistence type="predicted"/>
<name>A0A2S6CNE0_9PEZI</name>
<dbReference type="OrthoDB" id="3650438at2759"/>
<sequence>MYVATSRPGSALQIAVENQHEDIVQYLLSNGTQVLPTHVKSVVLSRSKSAIQLLLDYGWPINAPLGWSDPPLLAYATDDYDLTAWLLSSDADPNASCALNRTPLSAAVQYSSFEVIKLLFAHGGNAQQGQLLHYAVWRKQTDRLAVMKYLVQQGAEVNQMMYYNDRESFVQREPFGIGTPLHDAAAAGDLEVINLLLGCGADVLARDTRGRLAYERAQANGNTIAARLLQSLIAGS</sequence>
<comment type="caution">
    <text evidence="4">The sequence shown here is derived from an EMBL/GenBank/DDBJ whole genome shotgun (WGS) entry which is preliminary data.</text>
</comment>
<dbReference type="Proteomes" id="UP000237631">
    <property type="component" value="Unassembled WGS sequence"/>
</dbReference>
<dbReference type="PROSITE" id="PS50088">
    <property type="entry name" value="ANK_REPEAT"/>
    <property type="match status" value="1"/>
</dbReference>
<dbReference type="Pfam" id="PF12796">
    <property type="entry name" value="Ank_2"/>
    <property type="match status" value="1"/>
</dbReference>
<gene>
    <name evidence="4" type="ORF">CBER1_11898</name>
</gene>
<dbReference type="Pfam" id="PF00023">
    <property type="entry name" value="Ank"/>
    <property type="match status" value="2"/>
</dbReference>
<dbReference type="AlphaFoldDB" id="A0A2S6CNE0"/>
<dbReference type="PROSITE" id="PS50297">
    <property type="entry name" value="ANK_REP_REGION"/>
    <property type="match status" value="1"/>
</dbReference>
<evidence type="ECO:0000313" key="5">
    <source>
        <dbReference type="Proteomes" id="UP000237631"/>
    </source>
</evidence>
<dbReference type="SMART" id="SM00248">
    <property type="entry name" value="ANK"/>
    <property type="match status" value="5"/>
</dbReference>
<evidence type="ECO:0000256" key="2">
    <source>
        <dbReference type="ARBA" id="ARBA00023043"/>
    </source>
</evidence>
<dbReference type="EMBL" id="PNEN01000097">
    <property type="protein sequence ID" value="PPJ61258.1"/>
    <property type="molecule type" value="Genomic_DNA"/>
</dbReference>
<keyword evidence="2 3" id="KW-0040">ANK repeat</keyword>
<protein>
    <submittedName>
        <fullName evidence="4">Uncharacterized protein</fullName>
    </submittedName>
</protein>
<keyword evidence="5" id="KW-1185">Reference proteome</keyword>
<dbReference type="SUPFAM" id="SSF48403">
    <property type="entry name" value="Ankyrin repeat"/>
    <property type="match status" value="1"/>
</dbReference>
<dbReference type="InterPro" id="IPR036770">
    <property type="entry name" value="Ankyrin_rpt-contain_sf"/>
</dbReference>
<evidence type="ECO:0000256" key="1">
    <source>
        <dbReference type="ARBA" id="ARBA00022737"/>
    </source>
</evidence>
<feature type="repeat" description="ANK" evidence="3">
    <location>
        <begin position="179"/>
        <end position="208"/>
    </location>
</feature>
<reference evidence="5" key="1">
    <citation type="journal article" date="2017" name="bioRxiv">
        <title>Conservation of a gene cluster reveals novel cercosporin biosynthetic mechanisms and extends production to the genus Colletotrichum.</title>
        <authorList>
            <person name="de Jonge R."/>
            <person name="Ebert M.K."/>
            <person name="Huitt-Roehl C.R."/>
            <person name="Pal P."/>
            <person name="Suttle J.C."/>
            <person name="Spanner R.E."/>
            <person name="Neubauer J.D."/>
            <person name="Jurick W.M.II."/>
            <person name="Stott K.A."/>
            <person name="Secor G.A."/>
            <person name="Thomma B.P.H.J."/>
            <person name="Van de Peer Y."/>
            <person name="Townsend C.A."/>
            <person name="Bolton M.D."/>
        </authorList>
    </citation>
    <scope>NUCLEOTIDE SEQUENCE [LARGE SCALE GENOMIC DNA]</scope>
    <source>
        <strain evidence="5">CBS538.71</strain>
    </source>
</reference>
<evidence type="ECO:0000256" key="3">
    <source>
        <dbReference type="PROSITE-ProRule" id="PRU00023"/>
    </source>
</evidence>
<accession>A0A2S6CNE0</accession>
<keyword evidence="1" id="KW-0677">Repeat</keyword>
<organism evidence="4 5">
    <name type="scientific">Cercospora berteroae</name>
    <dbReference type="NCBI Taxonomy" id="357750"/>
    <lineage>
        <taxon>Eukaryota</taxon>
        <taxon>Fungi</taxon>
        <taxon>Dikarya</taxon>
        <taxon>Ascomycota</taxon>
        <taxon>Pezizomycotina</taxon>
        <taxon>Dothideomycetes</taxon>
        <taxon>Dothideomycetidae</taxon>
        <taxon>Mycosphaerellales</taxon>
        <taxon>Mycosphaerellaceae</taxon>
        <taxon>Cercospora</taxon>
    </lineage>
</organism>
<dbReference type="PANTHER" id="PTHR24198">
    <property type="entry name" value="ANKYRIN REPEAT AND PROTEIN KINASE DOMAIN-CONTAINING PROTEIN"/>
    <property type="match status" value="1"/>
</dbReference>